<dbReference type="InterPro" id="IPR025734">
    <property type="entry name" value="EspG"/>
</dbReference>
<keyword evidence="3" id="KW-0963">Cytoplasm</keyword>
<name>A0A5Q0H047_SACSY</name>
<organism evidence="5 6">
    <name type="scientific">Saccharothrix syringae</name>
    <name type="common">Nocardiopsis syringae</name>
    <dbReference type="NCBI Taxonomy" id="103733"/>
    <lineage>
        <taxon>Bacteria</taxon>
        <taxon>Bacillati</taxon>
        <taxon>Actinomycetota</taxon>
        <taxon>Actinomycetes</taxon>
        <taxon>Pseudonocardiales</taxon>
        <taxon>Pseudonocardiaceae</taxon>
        <taxon>Saccharothrix</taxon>
    </lineage>
</organism>
<dbReference type="KEGG" id="ssyi:EKG83_21110"/>
<comment type="similarity">
    <text evidence="2">Belongs to the EspG family.</text>
</comment>
<protein>
    <submittedName>
        <fullName evidence="5">ESX secretion-associated protein EspG</fullName>
    </submittedName>
</protein>
<evidence type="ECO:0000256" key="4">
    <source>
        <dbReference type="ARBA" id="ARBA00023186"/>
    </source>
</evidence>
<evidence type="ECO:0000256" key="3">
    <source>
        <dbReference type="ARBA" id="ARBA00022490"/>
    </source>
</evidence>
<reference evidence="6" key="1">
    <citation type="journal article" date="2021" name="Curr. Microbiol.">
        <title>Complete genome of nocamycin-producing strain Saccharothrix syringae NRRL B-16468 reveals the biosynthetic potential for secondary metabolites.</title>
        <authorList>
            <person name="Mo X."/>
            <person name="Yang S."/>
        </authorList>
    </citation>
    <scope>NUCLEOTIDE SEQUENCE [LARGE SCALE GENOMIC DNA]</scope>
    <source>
        <strain evidence="6">ATCC 51364 / DSM 43886 / JCM 6844 / KCTC 9398 / NBRC 14523 / NRRL B-16468 / INA 2240</strain>
    </source>
</reference>
<evidence type="ECO:0000313" key="5">
    <source>
        <dbReference type="EMBL" id="QFZ19597.1"/>
    </source>
</evidence>
<keyword evidence="4" id="KW-0143">Chaperone</keyword>
<evidence type="ECO:0000256" key="1">
    <source>
        <dbReference type="ARBA" id="ARBA00004496"/>
    </source>
</evidence>
<proteinExistence type="inferred from homology"/>
<accession>A0A5Q0H047</accession>
<sequence length="260" mass="26492">MTAAVERGATFGPVELDLLATHAGVRFPFPLRVPSSGRTAPERDALLASAAHGLCARGLATGRGPVGVADELVDALRGHRGAVDLVVVGADGVTGAVAMVHRDRAVVCRQSPDGAVLVTPVGATALGDELAALVPAVPAAPVLPVTLPPGVVDDALRLLGDASTGAGTGRQLVRDLVRSRGGDGAAVDRLIDLLPVVLGRGQLGVVCRSGTGRPVELSWLDGPRGRVRVDRGASGWTSVNPLRHHELVRVLGEAAEVARA</sequence>
<dbReference type="Proteomes" id="UP000325787">
    <property type="component" value="Chromosome"/>
</dbReference>
<dbReference type="OrthoDB" id="3680115at2"/>
<dbReference type="EMBL" id="CP034550">
    <property type="protein sequence ID" value="QFZ19597.1"/>
    <property type="molecule type" value="Genomic_DNA"/>
</dbReference>
<gene>
    <name evidence="5" type="ORF">EKG83_21110</name>
</gene>
<keyword evidence="6" id="KW-1185">Reference proteome</keyword>
<dbReference type="Pfam" id="PF14011">
    <property type="entry name" value="ESX-1_EspG"/>
    <property type="match status" value="1"/>
</dbReference>
<evidence type="ECO:0000256" key="2">
    <source>
        <dbReference type="ARBA" id="ARBA00006411"/>
    </source>
</evidence>
<evidence type="ECO:0000313" key="6">
    <source>
        <dbReference type="Proteomes" id="UP000325787"/>
    </source>
</evidence>
<comment type="subcellular location">
    <subcellularLocation>
        <location evidence="1">Cytoplasm</location>
    </subcellularLocation>
</comment>
<dbReference type="AlphaFoldDB" id="A0A5Q0H047"/>
<dbReference type="RefSeq" id="WP_033429695.1">
    <property type="nucleotide sequence ID" value="NZ_CP034550.1"/>
</dbReference>